<reference evidence="1 2" key="1">
    <citation type="submission" date="2018-11" db="EMBL/GenBank/DDBJ databases">
        <title>Sequencing the genomes of 1000 actinobacteria strains.</title>
        <authorList>
            <person name="Klenk H.-P."/>
        </authorList>
    </citation>
    <scope>NUCLEOTIDE SEQUENCE [LARGE SCALE GENOMIC DNA]</scope>
    <source>
        <strain evidence="1 2">DSM 14012</strain>
    </source>
</reference>
<keyword evidence="2" id="KW-1185">Reference proteome</keyword>
<evidence type="ECO:0000313" key="1">
    <source>
        <dbReference type="EMBL" id="ROR80927.1"/>
    </source>
</evidence>
<accession>A0A3N2C099</accession>
<dbReference type="Pfam" id="PF13196">
    <property type="entry name" value="DUF4012"/>
    <property type="match status" value="1"/>
</dbReference>
<dbReference type="EMBL" id="RKHL01000001">
    <property type="protein sequence ID" value="ROR80927.1"/>
    <property type="molecule type" value="Genomic_DNA"/>
</dbReference>
<name>A0A3N2C099_9MICO</name>
<gene>
    <name evidence="1" type="ORF">EDD42_0974</name>
</gene>
<dbReference type="AlphaFoldDB" id="A0A3N2C099"/>
<dbReference type="RefSeq" id="WP_143736288.1">
    <property type="nucleotide sequence ID" value="NZ_FXAP01000001.1"/>
</dbReference>
<dbReference type="Proteomes" id="UP000266915">
    <property type="component" value="Unassembled WGS sequence"/>
</dbReference>
<sequence length="604" mass="63704">MSRSSIRPRRLSCPRVLIPSVVALSAVLGIAGATVSAAVEAMSVRDELASVLPELETIRAGVDGVDTDAIDPAAVERAGDAVERALASTRRPDWWLAERVPVSGANFEAVRAAVEAAHVVVDEVVEPVLALSVDGLAVDGRLDTERVGRLARTSARALERLEEQVARLDRLDRSVLLPQVASALGGLDGPMREASSLAARLAPVLRALPGFLGEEGSRDVVVLFQNSAESRALGGIAGASVLVHVEEGGLSVTRTLGGADFVSHTDPVVPLPADADALYRTEGYASAGTSIHEVTARPDFPYGARAASLLWQESQGVTPDLVLAVDPVALSYLLRATGPVVLADGTEVSSDTVVDTLLNGVYRDHPGLSDEANRAQDATFTAVVQALTSQLQAGSLVVPRAIDGWVQAVDERRLLAWSPDRVEERALVLAGVGGALPERSPRSVPFGLYLSDAVGSKLEYYLRQQVRVRAGSCDVDGTRTVMVTSELSNTIDTESELDTEAFDYIAGFHEREGLPRGWMRLRVMAYAPDGADIRSVRVDGAEVPYTAGSDDGRPVAYMVVTIAPGATVTLDVDADVSGATVDAVRFAGTPGVRPVEVDDVVESC</sequence>
<evidence type="ECO:0000313" key="2">
    <source>
        <dbReference type="Proteomes" id="UP000266915"/>
    </source>
</evidence>
<organism evidence="1 2">
    <name type="scientific">Plantibacter flavus</name>
    <dbReference type="NCBI Taxonomy" id="150123"/>
    <lineage>
        <taxon>Bacteria</taxon>
        <taxon>Bacillati</taxon>
        <taxon>Actinomycetota</taxon>
        <taxon>Actinomycetes</taxon>
        <taxon>Micrococcales</taxon>
        <taxon>Microbacteriaceae</taxon>
        <taxon>Plantibacter</taxon>
    </lineage>
</organism>
<proteinExistence type="predicted"/>
<dbReference type="InterPro" id="IPR025101">
    <property type="entry name" value="DUF4012"/>
</dbReference>
<protein>
    <submittedName>
        <fullName evidence="1">Uncharacterized protein DUF4012</fullName>
    </submittedName>
</protein>
<comment type="caution">
    <text evidence="1">The sequence shown here is derived from an EMBL/GenBank/DDBJ whole genome shotgun (WGS) entry which is preliminary data.</text>
</comment>